<name>A0A6A4NTQ5_LUPAL</name>
<sequence>MAGALKRCMMLCCTSKIVKIYLYFYVYLENLDNIKDVLIILSNSRNNKIKWMNIII</sequence>
<dbReference type="EMBL" id="WOCE01000016">
    <property type="protein sequence ID" value="KAE9597026.1"/>
    <property type="molecule type" value="Genomic_DNA"/>
</dbReference>
<reference evidence="2" key="1">
    <citation type="journal article" date="2020" name="Nat. Commun.">
        <title>Genome sequence of the cluster root forming white lupin.</title>
        <authorList>
            <person name="Hufnagel B."/>
            <person name="Marques A."/>
            <person name="Soriano A."/>
            <person name="Marques L."/>
            <person name="Divol F."/>
            <person name="Doumas P."/>
            <person name="Sallet E."/>
            <person name="Mancinotti D."/>
            <person name="Carrere S."/>
            <person name="Marande W."/>
            <person name="Arribat S."/>
            <person name="Keller J."/>
            <person name="Huneau C."/>
            <person name="Blein T."/>
            <person name="Aime D."/>
            <person name="Laguerre M."/>
            <person name="Taylor J."/>
            <person name="Schubert V."/>
            <person name="Nelson M."/>
            <person name="Geu-Flores F."/>
            <person name="Crespi M."/>
            <person name="Gallardo-Guerrero K."/>
            <person name="Delaux P.-M."/>
            <person name="Salse J."/>
            <person name="Berges H."/>
            <person name="Guyot R."/>
            <person name="Gouzy J."/>
            <person name="Peret B."/>
        </authorList>
    </citation>
    <scope>NUCLEOTIDE SEQUENCE [LARGE SCALE GENOMIC DNA]</scope>
    <source>
        <strain evidence="2">cv. Amiga</strain>
    </source>
</reference>
<gene>
    <name evidence="1" type="ORF">Lalb_Chr16g0382261</name>
</gene>
<comment type="caution">
    <text evidence="1">The sequence shown here is derived from an EMBL/GenBank/DDBJ whole genome shotgun (WGS) entry which is preliminary data.</text>
</comment>
<accession>A0A6A4NTQ5</accession>
<organism evidence="1 2">
    <name type="scientific">Lupinus albus</name>
    <name type="common">White lupine</name>
    <name type="synonym">Lupinus termis</name>
    <dbReference type="NCBI Taxonomy" id="3870"/>
    <lineage>
        <taxon>Eukaryota</taxon>
        <taxon>Viridiplantae</taxon>
        <taxon>Streptophyta</taxon>
        <taxon>Embryophyta</taxon>
        <taxon>Tracheophyta</taxon>
        <taxon>Spermatophyta</taxon>
        <taxon>Magnoliopsida</taxon>
        <taxon>eudicotyledons</taxon>
        <taxon>Gunneridae</taxon>
        <taxon>Pentapetalae</taxon>
        <taxon>rosids</taxon>
        <taxon>fabids</taxon>
        <taxon>Fabales</taxon>
        <taxon>Fabaceae</taxon>
        <taxon>Papilionoideae</taxon>
        <taxon>50 kb inversion clade</taxon>
        <taxon>genistoids sensu lato</taxon>
        <taxon>core genistoids</taxon>
        <taxon>Genisteae</taxon>
        <taxon>Lupinus</taxon>
    </lineage>
</organism>
<protein>
    <submittedName>
        <fullName evidence="1">Uncharacterized protein</fullName>
    </submittedName>
</protein>
<dbReference type="Proteomes" id="UP000447434">
    <property type="component" value="Chromosome 16"/>
</dbReference>
<evidence type="ECO:0000313" key="1">
    <source>
        <dbReference type="EMBL" id="KAE9597026.1"/>
    </source>
</evidence>
<proteinExistence type="predicted"/>
<dbReference type="AlphaFoldDB" id="A0A6A4NTQ5"/>
<evidence type="ECO:0000313" key="2">
    <source>
        <dbReference type="Proteomes" id="UP000447434"/>
    </source>
</evidence>
<keyword evidence="2" id="KW-1185">Reference proteome</keyword>